<accession>A0A9P5Y909</accession>
<dbReference type="Pfam" id="PF04090">
    <property type="entry name" value="Rrn11"/>
    <property type="match status" value="1"/>
</dbReference>
<name>A0A9P5Y909_9AGAR</name>
<dbReference type="PANTHER" id="PTHR28244:SF1">
    <property type="entry name" value="RNA POLYMERASE I-SPECIFIC TRANSCRIPTION INITIATION FACTOR RRN11"/>
    <property type="match status" value="1"/>
</dbReference>
<proteinExistence type="predicted"/>
<dbReference type="OrthoDB" id="2159786at2759"/>
<reference evidence="1" key="1">
    <citation type="submission" date="2020-11" db="EMBL/GenBank/DDBJ databases">
        <authorList>
            <consortium name="DOE Joint Genome Institute"/>
            <person name="Ahrendt S."/>
            <person name="Riley R."/>
            <person name="Andreopoulos W."/>
            <person name="Labutti K."/>
            <person name="Pangilinan J."/>
            <person name="Ruiz-Duenas F.J."/>
            <person name="Barrasa J.M."/>
            <person name="Sanchez-Garcia M."/>
            <person name="Camarero S."/>
            <person name="Miyauchi S."/>
            <person name="Serrano A."/>
            <person name="Linde D."/>
            <person name="Babiker R."/>
            <person name="Drula E."/>
            <person name="Ayuso-Fernandez I."/>
            <person name="Pacheco R."/>
            <person name="Padilla G."/>
            <person name="Ferreira P."/>
            <person name="Barriuso J."/>
            <person name="Kellner H."/>
            <person name="Castanera R."/>
            <person name="Alfaro M."/>
            <person name="Ramirez L."/>
            <person name="Pisabarro A.G."/>
            <person name="Kuo A."/>
            <person name="Tritt A."/>
            <person name="Lipzen A."/>
            <person name="He G."/>
            <person name="Yan M."/>
            <person name="Ng V."/>
            <person name="Cullen D."/>
            <person name="Martin F."/>
            <person name="Rosso M.-N."/>
            <person name="Henrissat B."/>
            <person name="Hibbett D."/>
            <person name="Martinez A.T."/>
            <person name="Grigoriev I.V."/>
        </authorList>
    </citation>
    <scope>NUCLEOTIDE SEQUENCE</scope>
    <source>
        <strain evidence="1">CBS 247.69</strain>
    </source>
</reference>
<dbReference type="PANTHER" id="PTHR28244">
    <property type="entry name" value="RNA POLYMERASE I-SPECIFIC TRANSCRIPTION INITIATION FACTOR RRN11"/>
    <property type="match status" value="1"/>
</dbReference>
<dbReference type="GO" id="GO:0017025">
    <property type="term" value="F:TBP-class protein binding"/>
    <property type="evidence" value="ECO:0007669"/>
    <property type="project" value="TreeGrafter"/>
</dbReference>
<dbReference type="AlphaFoldDB" id="A0A9P5Y909"/>
<dbReference type="GO" id="GO:0001181">
    <property type="term" value="F:RNA polymerase I general transcription initiation factor activity"/>
    <property type="evidence" value="ECO:0007669"/>
    <property type="project" value="InterPro"/>
</dbReference>
<sequence>MSSDHPFLFASLDSHKPLTTRKVHIRRLYDVLQLAIHRNDLTRANRAWCILARCKEIHWMTLWTIGLHLLSTGVEEGDIKQLGYLRTMMLRHQEDRECILKELVLRLIMLGKYREAQDELELYLPSFPYSDNPVLHLYAGLISLYMAQPTPPSTTFNSILLREAQSHFEHTTMLDPDNVVAGAFLDKVSTLHHPTSLQLITYLH</sequence>
<dbReference type="GO" id="GO:0042790">
    <property type="term" value="P:nucleolar large rRNA transcription by RNA polymerase I"/>
    <property type="evidence" value="ECO:0007669"/>
    <property type="project" value="TreeGrafter"/>
</dbReference>
<keyword evidence="2" id="KW-1185">Reference proteome</keyword>
<organism evidence="1 2">
    <name type="scientific">Collybia nuda</name>
    <dbReference type="NCBI Taxonomy" id="64659"/>
    <lineage>
        <taxon>Eukaryota</taxon>
        <taxon>Fungi</taxon>
        <taxon>Dikarya</taxon>
        <taxon>Basidiomycota</taxon>
        <taxon>Agaricomycotina</taxon>
        <taxon>Agaricomycetes</taxon>
        <taxon>Agaricomycetidae</taxon>
        <taxon>Agaricales</taxon>
        <taxon>Tricholomatineae</taxon>
        <taxon>Clitocybaceae</taxon>
        <taxon>Collybia</taxon>
    </lineage>
</organism>
<evidence type="ECO:0000313" key="2">
    <source>
        <dbReference type="Proteomes" id="UP000807353"/>
    </source>
</evidence>
<dbReference type="InterPro" id="IPR053029">
    <property type="entry name" value="RNA_pol_I-specific_init_factor"/>
</dbReference>
<dbReference type="Proteomes" id="UP000807353">
    <property type="component" value="Unassembled WGS sequence"/>
</dbReference>
<gene>
    <name evidence="1" type="ORF">BDZ94DRAFT_1353808</name>
</gene>
<dbReference type="GO" id="GO:0001164">
    <property type="term" value="F:RNA polymerase I core promoter sequence-specific DNA binding"/>
    <property type="evidence" value="ECO:0007669"/>
    <property type="project" value="InterPro"/>
</dbReference>
<protein>
    <submittedName>
        <fullName evidence="1">Uncharacterized protein</fullName>
    </submittedName>
</protein>
<comment type="caution">
    <text evidence="1">The sequence shown here is derived from an EMBL/GenBank/DDBJ whole genome shotgun (WGS) entry which is preliminary data.</text>
</comment>
<dbReference type="EMBL" id="MU150254">
    <property type="protein sequence ID" value="KAF9464352.1"/>
    <property type="molecule type" value="Genomic_DNA"/>
</dbReference>
<evidence type="ECO:0000313" key="1">
    <source>
        <dbReference type="EMBL" id="KAF9464352.1"/>
    </source>
</evidence>
<dbReference type="GO" id="GO:0070860">
    <property type="term" value="C:RNA polymerase I core factor complex"/>
    <property type="evidence" value="ECO:0007669"/>
    <property type="project" value="TreeGrafter"/>
</dbReference>
<dbReference type="InterPro" id="IPR007224">
    <property type="entry name" value="TIF_Rrn11"/>
</dbReference>